<dbReference type="PANTHER" id="PTHR16719">
    <property type="entry name" value="CYTOCHROME C OXIDASE COPPER CHAPERONE"/>
    <property type="match status" value="1"/>
</dbReference>
<accession>A0A6G1FZT3</accession>
<reference evidence="10 12" key="1">
    <citation type="submission" date="2020-01" db="EMBL/GenBank/DDBJ databases">
        <authorList>
            <consortium name="DOE Joint Genome Institute"/>
            <person name="Haridas S."/>
            <person name="Albert R."/>
            <person name="Binder M."/>
            <person name="Bloem J."/>
            <person name="Labutti K."/>
            <person name="Salamov A."/>
            <person name="Andreopoulos B."/>
            <person name="Baker S.E."/>
            <person name="Barry K."/>
            <person name="Bills G."/>
            <person name="Bluhm B.H."/>
            <person name="Cannon C."/>
            <person name="Castanera R."/>
            <person name="Culley D.E."/>
            <person name="Daum C."/>
            <person name="Ezra D."/>
            <person name="Gonzalez J.B."/>
            <person name="Henrissat B."/>
            <person name="Kuo A."/>
            <person name="Liang C."/>
            <person name="Lipzen A."/>
            <person name="Lutzoni F."/>
            <person name="Magnuson J."/>
            <person name="Mondo S."/>
            <person name="Nolan M."/>
            <person name="Ohm R."/>
            <person name="Pangilinan J."/>
            <person name="Park H.-J."/>
            <person name="Ramirez L."/>
            <person name="Alfaro M."/>
            <person name="Sun H."/>
            <person name="Tritt A."/>
            <person name="Yoshinaga Y."/>
            <person name="Zwiers L.-H."/>
            <person name="Turgeon B.G."/>
            <person name="Goodwin S.B."/>
            <person name="Spatafora J.W."/>
            <person name="Crous P.W."/>
            <person name="Grigoriev I.V."/>
        </authorList>
    </citation>
    <scope>NUCLEOTIDE SEQUENCE</scope>
    <source>
        <strain evidence="10 12">CBS 781.70</strain>
    </source>
</reference>
<evidence type="ECO:0000256" key="4">
    <source>
        <dbReference type="ARBA" id="ARBA00023008"/>
    </source>
</evidence>
<keyword evidence="3 8" id="KW-0479">Metal-binding</keyword>
<evidence type="ECO:0000256" key="8">
    <source>
        <dbReference type="PIRSR" id="PIRSR607745-1"/>
    </source>
</evidence>
<feature type="region of interest" description="Disordered" evidence="9">
    <location>
        <begin position="1"/>
        <end position="24"/>
    </location>
</feature>
<evidence type="ECO:0000256" key="3">
    <source>
        <dbReference type="ARBA" id="ARBA00022723"/>
    </source>
</evidence>
<reference evidence="12" key="3">
    <citation type="submission" date="2025-04" db="UniProtKB">
        <authorList>
            <consortium name="RefSeq"/>
        </authorList>
    </citation>
    <scope>IDENTIFICATION</scope>
    <source>
        <strain evidence="12">CBS 781.70</strain>
    </source>
</reference>
<dbReference type="InterPro" id="IPR007745">
    <property type="entry name" value="Cyt_c_oxidase_Cu-chaperone"/>
</dbReference>
<dbReference type="PROSITE" id="PS51808">
    <property type="entry name" value="CHCH"/>
    <property type="match status" value="1"/>
</dbReference>
<keyword evidence="5" id="KW-0496">Mitochondrion</keyword>
<evidence type="ECO:0000256" key="1">
    <source>
        <dbReference type="ARBA" id="ARBA00004569"/>
    </source>
</evidence>
<sequence>MSATASATNACPAPAPTSSQSTEKKVKPCCVCTDEKSARDECMLFSQSSDPGNRECKDLVSRYRICMAGFGFQV</sequence>
<dbReference type="Pfam" id="PF05051">
    <property type="entry name" value="COX17"/>
    <property type="match status" value="1"/>
</dbReference>
<evidence type="ECO:0000313" key="10">
    <source>
        <dbReference type="EMBL" id="KAF1811180.1"/>
    </source>
</evidence>
<proteinExistence type="inferred from homology"/>
<dbReference type="Proteomes" id="UP000504638">
    <property type="component" value="Unplaced"/>
</dbReference>
<name>A0A6G1FZT3_9PEZI</name>
<protein>
    <submittedName>
        <fullName evidence="10 12">Uncharacterized protein</fullName>
    </submittedName>
</protein>
<evidence type="ECO:0000256" key="9">
    <source>
        <dbReference type="SAM" id="MobiDB-lite"/>
    </source>
</evidence>
<dbReference type="InterPro" id="IPR009069">
    <property type="entry name" value="Cys_alpha_HP_mot_SF"/>
</dbReference>
<dbReference type="GO" id="GO:0016531">
    <property type="term" value="F:copper chaperone activity"/>
    <property type="evidence" value="ECO:0007669"/>
    <property type="project" value="InterPro"/>
</dbReference>
<dbReference type="GO" id="GO:0005507">
    <property type="term" value="F:copper ion binding"/>
    <property type="evidence" value="ECO:0007669"/>
    <property type="project" value="InterPro"/>
</dbReference>
<keyword evidence="7" id="KW-0143">Chaperone</keyword>
<dbReference type="GO" id="GO:0033617">
    <property type="term" value="P:mitochondrial respiratory chain complex IV assembly"/>
    <property type="evidence" value="ECO:0007669"/>
    <property type="project" value="TreeGrafter"/>
</dbReference>
<feature type="binding site" evidence="8">
    <location>
        <position position="30"/>
    </location>
    <ligand>
        <name>Cu cation</name>
        <dbReference type="ChEBI" id="CHEBI:23378"/>
    </ligand>
</feature>
<evidence type="ECO:0000256" key="6">
    <source>
        <dbReference type="ARBA" id="ARBA00023157"/>
    </source>
</evidence>
<evidence type="ECO:0000256" key="7">
    <source>
        <dbReference type="ARBA" id="ARBA00023186"/>
    </source>
</evidence>
<evidence type="ECO:0000313" key="11">
    <source>
        <dbReference type="Proteomes" id="UP000504638"/>
    </source>
</evidence>
<dbReference type="GeneID" id="54421923"/>
<feature type="binding site" evidence="8">
    <location>
        <position position="29"/>
    </location>
    <ligand>
        <name>Cu cation</name>
        <dbReference type="ChEBI" id="CHEBI:23378"/>
    </ligand>
</feature>
<gene>
    <name evidence="10 12" type="ORF">P152DRAFT_474797</name>
</gene>
<dbReference type="GO" id="GO:0005758">
    <property type="term" value="C:mitochondrial intermembrane space"/>
    <property type="evidence" value="ECO:0007669"/>
    <property type="project" value="UniProtKB-SubCell"/>
</dbReference>
<dbReference type="Gene3D" id="1.10.287.1130">
    <property type="entry name" value="CytochromE C oxidase copper chaperone"/>
    <property type="match status" value="1"/>
</dbReference>
<keyword evidence="4 8" id="KW-0186">Copper</keyword>
<dbReference type="PANTHER" id="PTHR16719:SF0">
    <property type="entry name" value="CYTOCHROME C OXIDASE COPPER CHAPERONE"/>
    <property type="match status" value="1"/>
</dbReference>
<comment type="subcellular location">
    <subcellularLocation>
        <location evidence="1">Mitochondrion intermembrane space</location>
    </subcellularLocation>
</comment>
<dbReference type="OrthoDB" id="1915887at2759"/>
<comment type="similarity">
    <text evidence="2">Belongs to the COX17 family.</text>
</comment>
<evidence type="ECO:0000256" key="2">
    <source>
        <dbReference type="ARBA" id="ARBA00009241"/>
    </source>
</evidence>
<dbReference type="SUPFAM" id="SSF47072">
    <property type="entry name" value="Cysteine alpha-hairpin motif"/>
    <property type="match status" value="1"/>
</dbReference>
<dbReference type="AlphaFoldDB" id="A0A6G1FZT3"/>
<dbReference type="RefSeq" id="XP_033532811.1">
    <property type="nucleotide sequence ID" value="XM_033681353.1"/>
</dbReference>
<keyword evidence="6" id="KW-1015">Disulfide bond</keyword>
<organism evidence="10">
    <name type="scientific">Eremomyces bilateralis CBS 781.70</name>
    <dbReference type="NCBI Taxonomy" id="1392243"/>
    <lineage>
        <taxon>Eukaryota</taxon>
        <taxon>Fungi</taxon>
        <taxon>Dikarya</taxon>
        <taxon>Ascomycota</taxon>
        <taxon>Pezizomycotina</taxon>
        <taxon>Dothideomycetes</taxon>
        <taxon>Dothideomycetes incertae sedis</taxon>
        <taxon>Eremomycetales</taxon>
        <taxon>Eremomycetaceae</taxon>
        <taxon>Eremomyces</taxon>
    </lineage>
</organism>
<dbReference type="EMBL" id="ML975162">
    <property type="protein sequence ID" value="KAF1811180.1"/>
    <property type="molecule type" value="Genomic_DNA"/>
</dbReference>
<evidence type="ECO:0000256" key="5">
    <source>
        <dbReference type="ARBA" id="ARBA00023128"/>
    </source>
</evidence>
<evidence type="ECO:0000313" key="12">
    <source>
        <dbReference type="RefSeq" id="XP_033532811.1"/>
    </source>
</evidence>
<reference evidence="12" key="2">
    <citation type="submission" date="2020-04" db="EMBL/GenBank/DDBJ databases">
        <authorList>
            <consortium name="NCBI Genome Project"/>
        </authorList>
    </citation>
    <scope>NUCLEOTIDE SEQUENCE</scope>
    <source>
        <strain evidence="12">CBS 781.70</strain>
    </source>
</reference>
<keyword evidence="11" id="KW-1185">Reference proteome</keyword>